<dbReference type="EMBL" id="FMXB01000005">
    <property type="protein sequence ID" value="SDA47866.1"/>
    <property type="molecule type" value="Genomic_DNA"/>
</dbReference>
<keyword evidence="3" id="KW-0645">Protease</keyword>
<feature type="transmembrane region" description="Helical" evidence="1">
    <location>
        <begin position="254"/>
        <end position="274"/>
    </location>
</feature>
<feature type="transmembrane region" description="Helical" evidence="1">
    <location>
        <begin position="70"/>
        <end position="89"/>
    </location>
</feature>
<keyword evidence="1" id="KW-0472">Membrane</keyword>
<evidence type="ECO:0000256" key="1">
    <source>
        <dbReference type="SAM" id="Phobius"/>
    </source>
</evidence>
<dbReference type="RefSeq" id="WP_149731383.1">
    <property type="nucleotide sequence ID" value="NZ_FMXB01000005.1"/>
</dbReference>
<dbReference type="InterPro" id="IPR003675">
    <property type="entry name" value="Rce1/LyrA-like_dom"/>
</dbReference>
<feature type="transmembrane region" description="Helical" evidence="1">
    <location>
        <begin position="230"/>
        <end position="248"/>
    </location>
</feature>
<feature type="transmembrane region" description="Helical" evidence="1">
    <location>
        <begin position="110"/>
        <end position="130"/>
    </location>
</feature>
<dbReference type="Pfam" id="PF02517">
    <property type="entry name" value="Rce1-like"/>
    <property type="match status" value="1"/>
</dbReference>
<accession>A0A1G5VR18</accession>
<keyword evidence="1" id="KW-1133">Transmembrane helix</keyword>
<feature type="transmembrane region" description="Helical" evidence="1">
    <location>
        <begin position="173"/>
        <end position="194"/>
    </location>
</feature>
<dbReference type="GO" id="GO:0004175">
    <property type="term" value="F:endopeptidase activity"/>
    <property type="evidence" value="ECO:0007669"/>
    <property type="project" value="UniProtKB-ARBA"/>
</dbReference>
<dbReference type="GO" id="GO:0006508">
    <property type="term" value="P:proteolysis"/>
    <property type="evidence" value="ECO:0007669"/>
    <property type="project" value="UniProtKB-KW"/>
</dbReference>
<keyword evidence="4" id="KW-1185">Reference proteome</keyword>
<dbReference type="Proteomes" id="UP000323439">
    <property type="component" value="Unassembled WGS sequence"/>
</dbReference>
<gene>
    <name evidence="3" type="ORF">SAMN02910315_00768</name>
</gene>
<dbReference type="OrthoDB" id="77703at2157"/>
<feature type="transmembrane region" description="Helical" evidence="1">
    <location>
        <begin position="200"/>
        <end position="218"/>
    </location>
</feature>
<dbReference type="GO" id="GO:0080120">
    <property type="term" value="P:CAAX-box protein maturation"/>
    <property type="evidence" value="ECO:0007669"/>
    <property type="project" value="UniProtKB-ARBA"/>
</dbReference>
<organism evidence="3 4">
    <name type="scientific">Methanobrevibacter millerae</name>
    <dbReference type="NCBI Taxonomy" id="230361"/>
    <lineage>
        <taxon>Archaea</taxon>
        <taxon>Methanobacteriati</taxon>
        <taxon>Methanobacteriota</taxon>
        <taxon>Methanomada group</taxon>
        <taxon>Methanobacteria</taxon>
        <taxon>Methanobacteriales</taxon>
        <taxon>Methanobacteriaceae</taxon>
        <taxon>Methanobrevibacter</taxon>
    </lineage>
</organism>
<feature type="domain" description="CAAX prenyl protease 2/Lysostaphin resistance protein A-like" evidence="2">
    <location>
        <begin position="146"/>
        <end position="235"/>
    </location>
</feature>
<proteinExistence type="predicted"/>
<reference evidence="3 4" key="1">
    <citation type="submission" date="2016-10" db="EMBL/GenBank/DDBJ databases">
        <authorList>
            <person name="Varghese N."/>
            <person name="Submissions S."/>
        </authorList>
    </citation>
    <scope>NUCLEOTIDE SEQUENCE [LARGE SCALE GENOMIC DNA]</scope>
    <source>
        <strain evidence="3 4">DSM 16643</strain>
    </source>
</reference>
<name>A0A1G5VR18_9EURY</name>
<feature type="transmembrane region" description="Helical" evidence="1">
    <location>
        <begin position="21"/>
        <end position="50"/>
    </location>
</feature>
<protein>
    <submittedName>
        <fullName evidence="3">CAAX protease self-immunity</fullName>
    </submittedName>
</protein>
<evidence type="ECO:0000313" key="3">
    <source>
        <dbReference type="EMBL" id="SDA47866.1"/>
    </source>
</evidence>
<sequence>MNNDKISDYTTFPRTFENYKWYKPILVLIVSLVLIAIFEVLVVGFFYILFGFDFLKSVLSGGYEALSSPMAILFADLIIIVFIPTLYLASRIVKDRPFSSYSSSRGGWNFKLYFKALVIPLIMYIIYGVADATINGSPGTPNFSIAFLLVILISVPLQSIAEEYAYRGFLMQTFGSWFKIPVLAIVIQAILFALSHGYNSLGLIETLVSGLGLGFLAWKTNGIEVSSAIHSANNFSVGLFVMLGMHASSSSPQFWDVVSSCVFLAILYIIMYFIGKKTNWFGEIPENS</sequence>
<evidence type="ECO:0000313" key="4">
    <source>
        <dbReference type="Proteomes" id="UP000323439"/>
    </source>
</evidence>
<evidence type="ECO:0000259" key="2">
    <source>
        <dbReference type="Pfam" id="PF02517"/>
    </source>
</evidence>
<dbReference type="PANTHER" id="PTHR39430">
    <property type="entry name" value="MEMBRANE-ASSOCIATED PROTEASE-RELATED"/>
    <property type="match status" value="1"/>
</dbReference>
<keyword evidence="3" id="KW-0378">Hydrolase</keyword>
<keyword evidence="1" id="KW-0812">Transmembrane</keyword>
<feature type="transmembrane region" description="Helical" evidence="1">
    <location>
        <begin position="142"/>
        <end position="161"/>
    </location>
</feature>
<dbReference type="PANTHER" id="PTHR39430:SF1">
    <property type="entry name" value="PROTEASE"/>
    <property type="match status" value="1"/>
</dbReference>
<dbReference type="AlphaFoldDB" id="A0A1G5VR18"/>